<comment type="caution">
    <text evidence="1">The sequence shown here is derived from an EMBL/GenBank/DDBJ whole genome shotgun (WGS) entry which is preliminary data.</text>
</comment>
<gene>
    <name evidence="1" type="ORF">GYA37_02850</name>
</gene>
<dbReference type="Proteomes" id="UP000590542">
    <property type="component" value="Unassembled WGS sequence"/>
</dbReference>
<evidence type="ECO:0000313" key="2">
    <source>
        <dbReference type="Proteomes" id="UP000590542"/>
    </source>
</evidence>
<reference evidence="1 2" key="1">
    <citation type="journal article" date="2020" name="Biotechnol. Biofuels">
        <title>New insights from the biogas microbiome by comprehensive genome-resolved metagenomics of nearly 1600 species originating from multiple anaerobic digesters.</title>
        <authorList>
            <person name="Campanaro S."/>
            <person name="Treu L."/>
            <person name="Rodriguez-R L.M."/>
            <person name="Kovalovszki A."/>
            <person name="Ziels R.M."/>
            <person name="Maus I."/>
            <person name="Zhu X."/>
            <person name="Kougias P.G."/>
            <person name="Basile A."/>
            <person name="Luo G."/>
            <person name="Schluter A."/>
            <person name="Konstantinidis K.T."/>
            <person name="Angelidaki I."/>
        </authorList>
    </citation>
    <scope>NUCLEOTIDE SEQUENCE [LARGE SCALE GENOMIC DNA]</scope>
    <source>
        <strain evidence="1">AS27yjCOA_202</strain>
    </source>
</reference>
<protein>
    <submittedName>
        <fullName evidence="1">Uncharacterized protein</fullName>
    </submittedName>
</protein>
<organism evidence="1 2">
    <name type="scientific">candidate division WWE3 bacterium</name>
    <dbReference type="NCBI Taxonomy" id="2053526"/>
    <lineage>
        <taxon>Bacteria</taxon>
        <taxon>Katanobacteria</taxon>
    </lineage>
</organism>
<accession>A0A7X9HSS8</accession>
<dbReference type="EMBL" id="JAAZNV010000009">
    <property type="protein sequence ID" value="NMB91761.1"/>
    <property type="molecule type" value="Genomic_DNA"/>
</dbReference>
<sequence>MSKKTGNAVQDDKLTNEELGALYRRVLEISRRLNDGTIKYTSVMGGLQEIIEGQGAEDRSVWNWKTIEIGTYKDMESLRKALEEAGAAIRGQASDVLNRVYLSKSKQSLDLVVLSVKELGFSQRAQLESIHKIGDVQGLGKPPAEAAPQYLLEHGNNLKPGEVLIFAMEPIIDSFCDLRLFFVKRFGDVLSLGAFRVRPDDFWDVDDRFVFVRVRCK</sequence>
<name>A0A7X9HSS8_UNCKA</name>
<proteinExistence type="predicted"/>
<evidence type="ECO:0000313" key="1">
    <source>
        <dbReference type="EMBL" id="NMB91761.1"/>
    </source>
</evidence>
<dbReference type="AlphaFoldDB" id="A0A7X9HSS8"/>